<sequence>METPAAEHHRPGEDPHMAATHPDPGAPAPEPPPTCFRHADRESYVRCTRCDRNVCPACRREAAVGYQCVECVKSGHQGVRQARTAFGGRITSRPYATLVLIALNVAAYLVELVRPETVNRFAVLGSNVLPPPPDADPYTYVPHFSGIAHGEWERLITGAFLHLEPTAWPMGVLHIVFNMYWLWNLGQVVENRLGVLRFLALYLLSALGSSALTYWLAPETLAMGASGAVFGLAGGYWVLSRRQGYDPLGGNQMLVTLVLWMVLSAGFTSWQGHLGGLLTGLAAGAALGYAPKQQRGLVQSINLAAVLTVVAIVIVIATDHAPHVS</sequence>
<comment type="subcellular location">
    <subcellularLocation>
        <location evidence="1">Membrane</location>
        <topology evidence="1">Multi-pass membrane protein</topology>
    </subcellularLocation>
</comment>
<dbReference type="Pfam" id="PF01694">
    <property type="entry name" value="Rhomboid"/>
    <property type="match status" value="1"/>
</dbReference>
<evidence type="ECO:0000256" key="8">
    <source>
        <dbReference type="SAM" id="Phobius"/>
    </source>
</evidence>
<feature type="compositionally biased region" description="Basic and acidic residues" evidence="7">
    <location>
        <begin position="1"/>
        <end position="16"/>
    </location>
</feature>
<dbReference type="Proteomes" id="UP001500897">
    <property type="component" value="Unassembled WGS sequence"/>
</dbReference>
<feature type="transmembrane region" description="Helical" evidence="8">
    <location>
        <begin position="251"/>
        <end position="267"/>
    </location>
</feature>
<dbReference type="SUPFAM" id="SSF144091">
    <property type="entry name" value="Rhomboid-like"/>
    <property type="match status" value="1"/>
</dbReference>
<feature type="compositionally biased region" description="Pro residues" evidence="7">
    <location>
        <begin position="24"/>
        <end position="34"/>
    </location>
</feature>
<keyword evidence="4" id="KW-0378">Hydrolase</keyword>
<dbReference type="GO" id="GO:0008233">
    <property type="term" value="F:peptidase activity"/>
    <property type="evidence" value="ECO:0007669"/>
    <property type="project" value="UniProtKB-KW"/>
</dbReference>
<evidence type="ECO:0000259" key="9">
    <source>
        <dbReference type="Pfam" id="PF01694"/>
    </source>
</evidence>
<feature type="domain" description="Peptidase S54 rhomboid" evidence="9">
    <location>
        <begin position="150"/>
        <end position="288"/>
    </location>
</feature>
<dbReference type="InterPro" id="IPR035952">
    <property type="entry name" value="Rhomboid-like_sf"/>
</dbReference>
<dbReference type="EMBL" id="BAAANS010000040">
    <property type="protein sequence ID" value="GAA2111142.1"/>
    <property type="molecule type" value="Genomic_DNA"/>
</dbReference>
<keyword evidence="6 8" id="KW-0472">Membrane</keyword>
<dbReference type="InterPro" id="IPR022764">
    <property type="entry name" value="Peptidase_S54_rhomboid_dom"/>
</dbReference>
<evidence type="ECO:0000256" key="2">
    <source>
        <dbReference type="ARBA" id="ARBA00009045"/>
    </source>
</evidence>
<feature type="transmembrane region" description="Helical" evidence="8">
    <location>
        <begin position="195"/>
        <end position="215"/>
    </location>
</feature>
<name>A0ABP5J5K9_9ACTN</name>
<feature type="transmembrane region" description="Helical" evidence="8">
    <location>
        <begin position="297"/>
        <end position="317"/>
    </location>
</feature>
<comment type="caution">
    <text evidence="10">The sequence shown here is derived from an EMBL/GenBank/DDBJ whole genome shotgun (WGS) entry which is preliminary data.</text>
</comment>
<comment type="similarity">
    <text evidence="2">Belongs to the peptidase S54 family.</text>
</comment>
<feature type="transmembrane region" description="Helical" evidence="8">
    <location>
        <begin position="273"/>
        <end position="290"/>
    </location>
</feature>
<keyword evidence="11" id="KW-1185">Reference proteome</keyword>
<evidence type="ECO:0000256" key="7">
    <source>
        <dbReference type="SAM" id="MobiDB-lite"/>
    </source>
</evidence>
<reference evidence="11" key="1">
    <citation type="journal article" date="2019" name="Int. J. Syst. Evol. Microbiol.">
        <title>The Global Catalogue of Microorganisms (GCM) 10K type strain sequencing project: providing services to taxonomists for standard genome sequencing and annotation.</title>
        <authorList>
            <consortium name="The Broad Institute Genomics Platform"/>
            <consortium name="The Broad Institute Genome Sequencing Center for Infectious Disease"/>
            <person name="Wu L."/>
            <person name="Ma J."/>
        </authorList>
    </citation>
    <scope>NUCLEOTIDE SEQUENCE [LARGE SCALE GENOMIC DNA]</scope>
    <source>
        <strain evidence="11">JCM 14559</strain>
    </source>
</reference>
<organism evidence="10 11">
    <name type="scientific">Kitasatospora saccharophila</name>
    <dbReference type="NCBI Taxonomy" id="407973"/>
    <lineage>
        <taxon>Bacteria</taxon>
        <taxon>Bacillati</taxon>
        <taxon>Actinomycetota</taxon>
        <taxon>Actinomycetes</taxon>
        <taxon>Kitasatosporales</taxon>
        <taxon>Streptomycetaceae</taxon>
        <taxon>Kitasatospora</taxon>
    </lineage>
</organism>
<evidence type="ECO:0000313" key="10">
    <source>
        <dbReference type="EMBL" id="GAA2111142.1"/>
    </source>
</evidence>
<evidence type="ECO:0000256" key="6">
    <source>
        <dbReference type="ARBA" id="ARBA00023136"/>
    </source>
</evidence>
<accession>A0ABP5J5K9</accession>
<evidence type="ECO:0000313" key="11">
    <source>
        <dbReference type="Proteomes" id="UP001500897"/>
    </source>
</evidence>
<dbReference type="InterPro" id="IPR050925">
    <property type="entry name" value="Rhomboid_protease_S54"/>
</dbReference>
<protein>
    <submittedName>
        <fullName evidence="10">Rhomboid family intramembrane serine protease</fullName>
    </submittedName>
</protein>
<feature type="transmembrane region" description="Helical" evidence="8">
    <location>
        <begin position="166"/>
        <end position="183"/>
    </location>
</feature>
<evidence type="ECO:0000256" key="1">
    <source>
        <dbReference type="ARBA" id="ARBA00004141"/>
    </source>
</evidence>
<evidence type="ECO:0000256" key="5">
    <source>
        <dbReference type="ARBA" id="ARBA00022989"/>
    </source>
</evidence>
<dbReference type="GO" id="GO:0006508">
    <property type="term" value="P:proteolysis"/>
    <property type="evidence" value="ECO:0007669"/>
    <property type="project" value="UniProtKB-KW"/>
</dbReference>
<feature type="transmembrane region" description="Helical" evidence="8">
    <location>
        <begin position="90"/>
        <end position="110"/>
    </location>
</feature>
<evidence type="ECO:0000256" key="4">
    <source>
        <dbReference type="ARBA" id="ARBA00022801"/>
    </source>
</evidence>
<gene>
    <name evidence="10" type="ORF">GCM10009759_52980</name>
</gene>
<keyword evidence="5 8" id="KW-1133">Transmembrane helix</keyword>
<proteinExistence type="inferred from homology"/>
<keyword evidence="10" id="KW-0645">Protease</keyword>
<keyword evidence="3 8" id="KW-0812">Transmembrane</keyword>
<evidence type="ECO:0000256" key="3">
    <source>
        <dbReference type="ARBA" id="ARBA00022692"/>
    </source>
</evidence>
<feature type="region of interest" description="Disordered" evidence="7">
    <location>
        <begin position="1"/>
        <end position="34"/>
    </location>
</feature>
<dbReference type="PANTHER" id="PTHR43731:SF14">
    <property type="entry name" value="PRESENILIN-ASSOCIATED RHOMBOID-LIKE PROTEIN, MITOCHONDRIAL"/>
    <property type="match status" value="1"/>
</dbReference>
<dbReference type="Gene3D" id="1.20.1540.10">
    <property type="entry name" value="Rhomboid-like"/>
    <property type="match status" value="1"/>
</dbReference>
<feature type="transmembrane region" description="Helical" evidence="8">
    <location>
        <begin position="221"/>
        <end position="239"/>
    </location>
</feature>
<dbReference type="PANTHER" id="PTHR43731">
    <property type="entry name" value="RHOMBOID PROTEASE"/>
    <property type="match status" value="1"/>
</dbReference>